<dbReference type="Proteomes" id="UP000325105">
    <property type="component" value="Unassembled WGS sequence"/>
</dbReference>
<dbReference type="AlphaFoldDB" id="A0A5S5DA94"/>
<dbReference type="EMBL" id="VNHX01000015">
    <property type="protein sequence ID" value="TYP92983.1"/>
    <property type="molecule type" value="Genomic_DNA"/>
</dbReference>
<protein>
    <submittedName>
        <fullName evidence="2">Glycosyltransferase involved in cell wall biosynthesis</fullName>
    </submittedName>
</protein>
<evidence type="ECO:0000259" key="1">
    <source>
        <dbReference type="Pfam" id="PF00534"/>
    </source>
</evidence>
<keyword evidence="3" id="KW-1185">Reference proteome</keyword>
<dbReference type="Gene3D" id="3.40.50.2000">
    <property type="entry name" value="Glycogen Phosphorylase B"/>
    <property type="match status" value="1"/>
</dbReference>
<dbReference type="InterPro" id="IPR001296">
    <property type="entry name" value="Glyco_trans_1"/>
</dbReference>
<accession>A0A5S5DA94</accession>
<organism evidence="2 3">
    <name type="scientific">Sphingobacterium allocomposti</name>
    <dbReference type="NCBI Taxonomy" id="415956"/>
    <lineage>
        <taxon>Bacteria</taxon>
        <taxon>Pseudomonadati</taxon>
        <taxon>Bacteroidota</taxon>
        <taxon>Sphingobacteriia</taxon>
        <taxon>Sphingobacteriales</taxon>
        <taxon>Sphingobacteriaceae</taxon>
        <taxon>Sphingobacterium</taxon>
    </lineage>
</organism>
<evidence type="ECO:0000313" key="3">
    <source>
        <dbReference type="Proteomes" id="UP000325105"/>
    </source>
</evidence>
<dbReference type="OrthoDB" id="9806653at2"/>
<sequence>MKEERPAYGVNISGFIKGQFGLGEGVRSNIRSIKSANVPYCVNDLNIDMPKYIANSNDIDEHFKATNDYAINLVQANIDILPLVLKNVGLNYFEGKYNIGFWAWELENFPEESKTFFPLFNEIWVPSNFCAEAISKISPIPVIKFMHSIDIPTPRFYRKTFNLPENKFIFMTMFDYYSSIDRKNPIAVVDAYTKAFGKNNPDVLLVIKSSISKEFPNEKKALLEKIGDNSSIILIEEILEQEYLYSLMNCCDCFVSLHCSEGFGLTMAEAMYLEKPVIGTAYSSNMEFMNNANSYLVNFSLVKKSASFNYGHEDDYWAAADVDHAAQLMTDVFTNPEKAKKIAKQAKLDTNKILSPAVIGEKIKNRIDLIYNEIIPNLSDTKNKVSLLEFENMFLKQKLEKLKSYTPIKMKLAFKNLKNKLSGKNRKYIWED</sequence>
<feature type="domain" description="Glycosyl transferase family 1" evidence="1">
    <location>
        <begin position="182"/>
        <end position="297"/>
    </location>
</feature>
<dbReference type="GO" id="GO:0016757">
    <property type="term" value="F:glycosyltransferase activity"/>
    <property type="evidence" value="ECO:0007669"/>
    <property type="project" value="InterPro"/>
</dbReference>
<dbReference type="CDD" id="cd01635">
    <property type="entry name" value="Glycosyltransferase_GTB-type"/>
    <property type="match status" value="1"/>
</dbReference>
<keyword evidence="2" id="KW-0808">Transferase</keyword>
<dbReference type="SUPFAM" id="SSF53756">
    <property type="entry name" value="UDP-Glycosyltransferase/glycogen phosphorylase"/>
    <property type="match status" value="1"/>
</dbReference>
<comment type="caution">
    <text evidence="2">The sequence shown here is derived from an EMBL/GenBank/DDBJ whole genome shotgun (WGS) entry which is preliminary data.</text>
</comment>
<dbReference type="PANTHER" id="PTHR46656">
    <property type="entry name" value="PUTATIVE-RELATED"/>
    <property type="match status" value="1"/>
</dbReference>
<dbReference type="PANTHER" id="PTHR46656:SF3">
    <property type="entry name" value="PUTATIVE-RELATED"/>
    <property type="match status" value="1"/>
</dbReference>
<gene>
    <name evidence="2" type="ORF">BC792_11585</name>
</gene>
<dbReference type="Pfam" id="PF00534">
    <property type="entry name" value="Glycos_transf_1"/>
    <property type="match status" value="1"/>
</dbReference>
<reference evidence="2 3" key="1">
    <citation type="submission" date="2019-07" db="EMBL/GenBank/DDBJ databases">
        <title>Genomic Encyclopedia of Archaeal and Bacterial Type Strains, Phase II (KMG-II): from individual species to whole genera.</title>
        <authorList>
            <person name="Goeker M."/>
        </authorList>
    </citation>
    <scope>NUCLEOTIDE SEQUENCE [LARGE SCALE GENOMIC DNA]</scope>
    <source>
        <strain evidence="2 3">DSM 18850</strain>
    </source>
</reference>
<name>A0A5S5DA94_9SPHI</name>
<evidence type="ECO:0000313" key="2">
    <source>
        <dbReference type="EMBL" id="TYP92983.1"/>
    </source>
</evidence>
<dbReference type="RefSeq" id="WP_148909210.1">
    <property type="nucleotide sequence ID" value="NZ_VNHX01000015.1"/>
</dbReference>
<proteinExistence type="predicted"/>